<evidence type="ECO:0000256" key="16">
    <source>
        <dbReference type="ARBA" id="ARBA00023014"/>
    </source>
</evidence>
<protein>
    <recommendedName>
        <fullName evidence="5">Oxygen sensor histidine kinase NreB</fullName>
        <ecNumber evidence="4">2.7.13.3</ecNumber>
    </recommendedName>
    <alternativeName>
        <fullName evidence="18">Nitrogen regulation protein B</fullName>
    </alternativeName>
</protein>
<feature type="transmembrane region" description="Helical" evidence="19">
    <location>
        <begin position="20"/>
        <end position="39"/>
    </location>
</feature>
<accession>A0ABQ5LW89</accession>
<dbReference type="GO" id="GO:0016301">
    <property type="term" value="F:kinase activity"/>
    <property type="evidence" value="ECO:0007669"/>
    <property type="project" value="UniProtKB-KW"/>
</dbReference>
<dbReference type="PANTHER" id="PTHR24421:SF10">
    <property type="entry name" value="NITRATE_NITRITE SENSOR PROTEIN NARQ"/>
    <property type="match status" value="1"/>
</dbReference>
<keyword evidence="19" id="KW-1133">Transmembrane helix</keyword>
<comment type="function">
    <text evidence="17">Member of the two-component regulatory system NreB/NreC involved in the control of dissimilatory nitrate/nitrite reduction in response to oxygen. NreB functions as a direct oxygen sensor histidine kinase which is autophosphorylated, in the absence of oxygen, probably at the conserved histidine residue, and transfers its phosphate group probably to a conserved aspartate residue of NreC. NreB/NreC activates the expression of the nitrate (narGHJI) and nitrite (nir) reductase operons, as well as the putative nitrate transporter gene narT.</text>
</comment>
<keyword evidence="9" id="KW-0808">Transferase</keyword>
<evidence type="ECO:0000256" key="12">
    <source>
        <dbReference type="ARBA" id="ARBA00022777"/>
    </source>
</evidence>
<gene>
    <name evidence="21" type="ORF">STA1M1_31160</name>
</gene>
<evidence type="ECO:0000313" key="22">
    <source>
        <dbReference type="Proteomes" id="UP001144205"/>
    </source>
</evidence>
<keyword evidence="6" id="KW-0004">4Fe-4S</keyword>
<proteinExistence type="predicted"/>
<keyword evidence="19" id="KW-0812">Transmembrane</keyword>
<sequence length="466" mass="49761">MMLKDVAEAGRGRWSLPAQFLFAGGFVMTTAMLAVGSWVSMRIEQGVVQSSATAAAGYVENFIAPLGDQLAGTGTLEEPVQRKLEEVFTLPALAEQVVSYKLWHPDGLIVMASDSAIVGQRFEEADDLQRAWTGEVAASYQELNDDEDAREAELGIPLLEVYSPVHAFYSGDVVAVVEFYHNGTVLAADLANARRASWLVVGSAFLASGLLLFGIVQAGGRTIDRQRRLLEMRLTETRTMSAQNDELRRRAVSASARATAQTEKAIRQLGADLHDGPAQNLALAALRLDALLPEAEKGSNEAFAVRSALDQALSEIRGISRGLAIPDLDSIGLADAIERAVQEHRLKAGTEVKLEGVLPFGTGFDYARKLCAFRFLQETLSNAARHGGGAATVRVAMQPQAVTITVSDSGRGFDPSSALRLRDDGGQGLLGLVDRAESLGGSLTIQSAPGTGTTITLTLPREDRTA</sequence>
<dbReference type="Pfam" id="PF02518">
    <property type="entry name" value="HATPase_c"/>
    <property type="match status" value="1"/>
</dbReference>
<dbReference type="CDD" id="cd16917">
    <property type="entry name" value="HATPase_UhpB-NarQ-NarX-like"/>
    <property type="match status" value="1"/>
</dbReference>
<dbReference type="PRINTS" id="PR00344">
    <property type="entry name" value="BCTRLSENSOR"/>
</dbReference>
<dbReference type="InterPro" id="IPR050482">
    <property type="entry name" value="Sensor_HK_TwoCompSys"/>
</dbReference>
<comment type="subcellular location">
    <subcellularLocation>
        <location evidence="3">Cytoplasm</location>
    </subcellularLocation>
</comment>
<evidence type="ECO:0000256" key="1">
    <source>
        <dbReference type="ARBA" id="ARBA00000085"/>
    </source>
</evidence>
<dbReference type="EC" id="2.7.13.3" evidence="4"/>
<keyword evidence="16" id="KW-0411">Iron-sulfur</keyword>
<keyword evidence="10" id="KW-0479">Metal-binding</keyword>
<keyword evidence="12 21" id="KW-0418">Kinase</keyword>
<keyword evidence="8" id="KW-0597">Phosphoprotein</keyword>
<keyword evidence="14" id="KW-0408">Iron</keyword>
<evidence type="ECO:0000256" key="9">
    <source>
        <dbReference type="ARBA" id="ARBA00022679"/>
    </source>
</evidence>
<evidence type="ECO:0000256" key="7">
    <source>
        <dbReference type="ARBA" id="ARBA00022490"/>
    </source>
</evidence>
<keyword evidence="11" id="KW-0547">Nucleotide-binding</keyword>
<dbReference type="InterPro" id="IPR004358">
    <property type="entry name" value="Sig_transdc_His_kin-like_C"/>
</dbReference>
<evidence type="ECO:0000256" key="3">
    <source>
        <dbReference type="ARBA" id="ARBA00004496"/>
    </source>
</evidence>
<dbReference type="SUPFAM" id="SSF55874">
    <property type="entry name" value="ATPase domain of HSP90 chaperone/DNA topoisomerase II/histidine kinase"/>
    <property type="match status" value="1"/>
</dbReference>
<feature type="transmembrane region" description="Helical" evidence="19">
    <location>
        <begin position="196"/>
        <end position="216"/>
    </location>
</feature>
<evidence type="ECO:0000256" key="13">
    <source>
        <dbReference type="ARBA" id="ARBA00022840"/>
    </source>
</evidence>
<dbReference type="Gene3D" id="3.30.565.10">
    <property type="entry name" value="Histidine kinase-like ATPase, C-terminal domain"/>
    <property type="match status" value="1"/>
</dbReference>
<evidence type="ECO:0000256" key="4">
    <source>
        <dbReference type="ARBA" id="ARBA00012438"/>
    </source>
</evidence>
<evidence type="ECO:0000256" key="18">
    <source>
        <dbReference type="ARBA" id="ARBA00030800"/>
    </source>
</evidence>
<dbReference type="PROSITE" id="PS50109">
    <property type="entry name" value="HIS_KIN"/>
    <property type="match status" value="1"/>
</dbReference>
<reference evidence="21" key="1">
    <citation type="journal article" date="2023" name="Int. J. Syst. Evol. Microbiol.">
        <title>Sinisalibacter aestuarii sp. nov., isolated from estuarine sediment of the Arakawa River.</title>
        <authorList>
            <person name="Arafat S.T."/>
            <person name="Hirano S."/>
            <person name="Sato A."/>
            <person name="Takeuchi K."/>
            <person name="Yasuda T."/>
            <person name="Terahara T."/>
            <person name="Hamada M."/>
            <person name="Kobayashi T."/>
        </authorList>
    </citation>
    <scope>NUCLEOTIDE SEQUENCE</scope>
    <source>
        <strain evidence="21">B-399</strain>
    </source>
</reference>
<evidence type="ECO:0000256" key="11">
    <source>
        <dbReference type="ARBA" id="ARBA00022741"/>
    </source>
</evidence>
<name>A0ABQ5LW89_9RHOB</name>
<dbReference type="RefSeq" id="WP_281843276.1">
    <property type="nucleotide sequence ID" value="NZ_BROH01000010.1"/>
</dbReference>
<dbReference type="Proteomes" id="UP001144205">
    <property type="component" value="Unassembled WGS sequence"/>
</dbReference>
<evidence type="ECO:0000256" key="17">
    <source>
        <dbReference type="ARBA" id="ARBA00024827"/>
    </source>
</evidence>
<dbReference type="InterPro" id="IPR011712">
    <property type="entry name" value="Sig_transdc_His_kin_sub3_dim/P"/>
</dbReference>
<evidence type="ECO:0000256" key="14">
    <source>
        <dbReference type="ARBA" id="ARBA00023004"/>
    </source>
</evidence>
<dbReference type="EMBL" id="BROH01000010">
    <property type="protein sequence ID" value="GKY89247.1"/>
    <property type="molecule type" value="Genomic_DNA"/>
</dbReference>
<evidence type="ECO:0000256" key="6">
    <source>
        <dbReference type="ARBA" id="ARBA00022485"/>
    </source>
</evidence>
<evidence type="ECO:0000256" key="2">
    <source>
        <dbReference type="ARBA" id="ARBA00001966"/>
    </source>
</evidence>
<dbReference type="Pfam" id="PF07730">
    <property type="entry name" value="HisKA_3"/>
    <property type="match status" value="1"/>
</dbReference>
<evidence type="ECO:0000259" key="20">
    <source>
        <dbReference type="PROSITE" id="PS50109"/>
    </source>
</evidence>
<feature type="domain" description="Histidine kinase" evidence="20">
    <location>
        <begin position="374"/>
        <end position="463"/>
    </location>
</feature>
<dbReference type="PANTHER" id="PTHR24421">
    <property type="entry name" value="NITRATE/NITRITE SENSOR PROTEIN NARX-RELATED"/>
    <property type="match status" value="1"/>
</dbReference>
<keyword evidence="19" id="KW-0472">Membrane</keyword>
<comment type="catalytic activity">
    <reaction evidence="1">
        <text>ATP + protein L-histidine = ADP + protein N-phospho-L-histidine.</text>
        <dbReference type="EC" id="2.7.13.3"/>
    </reaction>
</comment>
<evidence type="ECO:0000256" key="8">
    <source>
        <dbReference type="ARBA" id="ARBA00022553"/>
    </source>
</evidence>
<comment type="cofactor">
    <cofactor evidence="2">
        <name>[4Fe-4S] cluster</name>
        <dbReference type="ChEBI" id="CHEBI:49883"/>
    </cofactor>
</comment>
<keyword evidence="15" id="KW-0902">Two-component regulatory system</keyword>
<organism evidence="21 22">
    <name type="scientific">Sinisalibacter aestuarii</name>
    <dbReference type="NCBI Taxonomy" id="2949426"/>
    <lineage>
        <taxon>Bacteria</taxon>
        <taxon>Pseudomonadati</taxon>
        <taxon>Pseudomonadota</taxon>
        <taxon>Alphaproteobacteria</taxon>
        <taxon>Rhodobacterales</taxon>
        <taxon>Roseobacteraceae</taxon>
        <taxon>Sinisalibacter</taxon>
    </lineage>
</organism>
<keyword evidence="7" id="KW-0963">Cytoplasm</keyword>
<evidence type="ECO:0000313" key="21">
    <source>
        <dbReference type="EMBL" id="GKY89247.1"/>
    </source>
</evidence>
<dbReference type="InterPro" id="IPR036890">
    <property type="entry name" value="HATPase_C_sf"/>
</dbReference>
<dbReference type="InterPro" id="IPR003594">
    <property type="entry name" value="HATPase_dom"/>
</dbReference>
<keyword evidence="13" id="KW-0067">ATP-binding</keyword>
<keyword evidence="22" id="KW-1185">Reference proteome</keyword>
<dbReference type="InterPro" id="IPR005467">
    <property type="entry name" value="His_kinase_dom"/>
</dbReference>
<evidence type="ECO:0000256" key="5">
    <source>
        <dbReference type="ARBA" id="ARBA00017322"/>
    </source>
</evidence>
<evidence type="ECO:0000256" key="10">
    <source>
        <dbReference type="ARBA" id="ARBA00022723"/>
    </source>
</evidence>
<evidence type="ECO:0000256" key="15">
    <source>
        <dbReference type="ARBA" id="ARBA00023012"/>
    </source>
</evidence>
<comment type="caution">
    <text evidence="21">The sequence shown here is derived from an EMBL/GenBank/DDBJ whole genome shotgun (WGS) entry which is preliminary data.</text>
</comment>
<evidence type="ECO:0000256" key="19">
    <source>
        <dbReference type="SAM" id="Phobius"/>
    </source>
</evidence>
<dbReference type="SMART" id="SM00387">
    <property type="entry name" value="HATPase_c"/>
    <property type="match status" value="1"/>
</dbReference>